<dbReference type="RefSeq" id="WP_404610102.1">
    <property type="nucleotide sequence ID" value="NZ_JBIYDN010000017.1"/>
</dbReference>
<sequence length="157" mass="17611">MTQNEKSILLILTQTSSQRTTQSDAGFKLLKPVVDSLHARLLCGDKCGGRYGINAVTPVGQWDAIFRGDSADYLLQMKNIRFDLPMIHSPLQGRCYFYFLWNEFEATHGTDNRFRCRKLDALGSRNARHEQAVPALEGPSADYPNRQGAVYSANAVQ</sequence>
<organism evidence="1 2">
    <name type="scientific">Caballeronia udeis</name>
    <dbReference type="NCBI Taxonomy" id="1232866"/>
    <lineage>
        <taxon>Bacteria</taxon>
        <taxon>Pseudomonadati</taxon>
        <taxon>Pseudomonadota</taxon>
        <taxon>Betaproteobacteria</taxon>
        <taxon>Burkholderiales</taxon>
        <taxon>Burkholderiaceae</taxon>
        <taxon>Caballeronia</taxon>
    </lineage>
</organism>
<dbReference type="Proteomes" id="UP001620514">
    <property type="component" value="Unassembled WGS sequence"/>
</dbReference>
<accession>A0ABW8MMZ0</accession>
<comment type="caution">
    <text evidence="1">The sequence shown here is derived from an EMBL/GenBank/DDBJ whole genome shotgun (WGS) entry which is preliminary data.</text>
</comment>
<reference evidence="1 2" key="2">
    <citation type="submission" date="2024-11" db="EMBL/GenBank/DDBJ databases">
        <title>Using genomics to understand microbial adaptation to soil warming.</title>
        <authorList>
            <person name="Deangelis K.M. PhD."/>
        </authorList>
    </citation>
    <scope>NUCLEOTIDE SEQUENCE [LARGE SCALE GENOMIC DNA]</scope>
    <source>
        <strain evidence="1 2">GAS97</strain>
    </source>
</reference>
<reference evidence="1 2" key="1">
    <citation type="submission" date="2024-10" db="EMBL/GenBank/DDBJ databases">
        <authorList>
            <person name="Deangelis K."/>
            <person name="Huntemann M."/>
            <person name="Clum A."/>
            <person name="Wang J."/>
            <person name="Palaniappan K."/>
            <person name="Ritter S."/>
            <person name="Chen I.-M."/>
            <person name="Stamatis D."/>
            <person name="Reddy T."/>
            <person name="O'Malley R."/>
            <person name="Daum C."/>
            <person name="Ng V."/>
            <person name="Ivanova N."/>
            <person name="Kyrpides N."/>
            <person name="Woyke T."/>
        </authorList>
    </citation>
    <scope>NUCLEOTIDE SEQUENCE [LARGE SCALE GENOMIC DNA]</scope>
    <source>
        <strain evidence="1 2">GAS97</strain>
    </source>
</reference>
<keyword evidence="2" id="KW-1185">Reference proteome</keyword>
<gene>
    <name evidence="1" type="ORF">ABH943_005080</name>
</gene>
<protein>
    <submittedName>
        <fullName evidence="1">Uncharacterized protein</fullName>
    </submittedName>
</protein>
<dbReference type="EMBL" id="JBIYDN010000017">
    <property type="protein sequence ID" value="MFK4445058.1"/>
    <property type="molecule type" value="Genomic_DNA"/>
</dbReference>
<proteinExistence type="predicted"/>
<name>A0ABW8MMZ0_9BURK</name>
<evidence type="ECO:0000313" key="2">
    <source>
        <dbReference type="Proteomes" id="UP001620514"/>
    </source>
</evidence>
<evidence type="ECO:0000313" key="1">
    <source>
        <dbReference type="EMBL" id="MFK4445058.1"/>
    </source>
</evidence>